<dbReference type="EMBL" id="JAQJAE010000005">
    <property type="protein sequence ID" value="KAJ5592063.1"/>
    <property type="molecule type" value="Genomic_DNA"/>
</dbReference>
<evidence type="ECO:0000256" key="2">
    <source>
        <dbReference type="ARBA" id="ARBA00022553"/>
    </source>
</evidence>
<dbReference type="Gene3D" id="3.40.50.720">
    <property type="entry name" value="NAD(P)-binding Rossmann-like Domain"/>
    <property type="match status" value="2"/>
</dbReference>
<dbReference type="PANTHER" id="PTHR44845">
    <property type="entry name" value="CARRIER DOMAIN-CONTAINING PROTEIN"/>
    <property type="match status" value="1"/>
</dbReference>
<dbReference type="SUPFAM" id="SSF51735">
    <property type="entry name" value="NAD(P)-binding Rossmann-fold domains"/>
    <property type="match status" value="1"/>
</dbReference>
<evidence type="ECO:0000313" key="4">
    <source>
        <dbReference type="EMBL" id="KAJ5592063.1"/>
    </source>
</evidence>
<keyword evidence="2" id="KW-0597">Phosphoprotein</keyword>
<organism evidence="4 5">
    <name type="scientific">Penicillium hordei</name>
    <dbReference type="NCBI Taxonomy" id="40994"/>
    <lineage>
        <taxon>Eukaryota</taxon>
        <taxon>Fungi</taxon>
        <taxon>Dikarya</taxon>
        <taxon>Ascomycota</taxon>
        <taxon>Pezizomycotina</taxon>
        <taxon>Eurotiomycetes</taxon>
        <taxon>Eurotiomycetidae</taxon>
        <taxon>Eurotiales</taxon>
        <taxon>Aspergillaceae</taxon>
        <taxon>Penicillium</taxon>
    </lineage>
</organism>
<reference evidence="4" key="1">
    <citation type="journal article" date="2023" name="IMA Fungus">
        <title>Comparative genomic study of the Penicillium genus elucidates a diverse pangenome and 15 lateral gene transfer events.</title>
        <authorList>
            <person name="Petersen C."/>
            <person name="Sorensen T."/>
            <person name="Nielsen M.R."/>
            <person name="Sondergaard T.E."/>
            <person name="Sorensen J.L."/>
            <person name="Fitzpatrick D.A."/>
            <person name="Frisvad J.C."/>
            <person name="Nielsen K.L."/>
        </authorList>
    </citation>
    <scope>NUCLEOTIDE SEQUENCE</scope>
    <source>
        <strain evidence="4">IBT 12815</strain>
    </source>
</reference>
<comment type="caution">
    <text evidence="4">The sequence shown here is derived from an EMBL/GenBank/DDBJ whole genome shotgun (WGS) entry which is preliminary data.</text>
</comment>
<evidence type="ECO:0000256" key="1">
    <source>
        <dbReference type="ARBA" id="ARBA00022450"/>
    </source>
</evidence>
<evidence type="ECO:0000313" key="5">
    <source>
        <dbReference type="Proteomes" id="UP001213799"/>
    </source>
</evidence>
<reference evidence="4" key="2">
    <citation type="submission" date="2023-01" db="EMBL/GenBank/DDBJ databases">
        <authorList>
            <person name="Petersen C."/>
        </authorList>
    </citation>
    <scope>NUCLEOTIDE SEQUENCE</scope>
    <source>
        <strain evidence="4">IBT 12815</strain>
    </source>
</reference>
<dbReference type="Gene3D" id="3.30.300.30">
    <property type="match status" value="1"/>
</dbReference>
<dbReference type="SUPFAM" id="SSF56801">
    <property type="entry name" value="Acetyl-CoA synthetase-like"/>
    <property type="match status" value="1"/>
</dbReference>
<dbReference type="InterPro" id="IPR045851">
    <property type="entry name" value="AMP-bd_C_sf"/>
</dbReference>
<name>A0AAD6GVB2_9EURO</name>
<dbReference type="InterPro" id="IPR013120">
    <property type="entry name" value="FAR_NAD-bd"/>
</dbReference>
<keyword evidence="1" id="KW-0596">Phosphopantetheine</keyword>
<feature type="domain" description="Thioester reductase (TE)" evidence="3">
    <location>
        <begin position="203"/>
        <end position="317"/>
    </location>
</feature>
<dbReference type="PANTHER" id="PTHR44845:SF6">
    <property type="entry name" value="BETA-ALANINE-ACTIVATING ENZYME"/>
    <property type="match status" value="1"/>
</dbReference>
<dbReference type="Proteomes" id="UP001213799">
    <property type="component" value="Unassembled WGS sequence"/>
</dbReference>
<dbReference type="GeneID" id="81590263"/>
<gene>
    <name evidence="4" type="ORF">N7537_008967</name>
</gene>
<dbReference type="RefSeq" id="XP_056748689.1">
    <property type="nucleotide sequence ID" value="XM_056900021.1"/>
</dbReference>
<protein>
    <submittedName>
        <fullName evidence="4">Bcpks5</fullName>
    </submittedName>
</protein>
<sequence length="487" mass="52045">MIKESNGALTHAVVTLHGNDSQQTFLSAHIVIDANANGSKQAITDTEMVDKLRARLPLVILPYMCPAIIVPLDNMPLTAHQKVDRRAVQALPLPQMESGGVDYQLHNFTSAERRLASLWAQVLPPHPTLTQRSDFFLAGAAIRREFGDAPRLNKLMGAPSLASMASLLEGLEAVDWDKEMALDLDGPAAPRRIPGSQGRSVLVTGATGHLGQRIVTQLAEDKSVSRIIALVRPADGRVLANLFTGLDKVSTVSADLSSITNYSSEMFDVDTVPHCASNRTFWDSYTAAKPVNVDTVKALAHFCHRTGAALHILSSGAMAERYLASAARITGLHVTVHRPTQVVADGGVAVGDEVTETEATMGRALLLGSPLLGIQPDFTHIDGWMDVALLTETATAVVAVLIAEGEAEVPRAVRIVNHPGIARVRTAALAKYTEDSLEEAGETRKLPVASGLHFVGVAKGAGLFGWVITAQEITIMTDNGQKIVSKR</sequence>
<dbReference type="InterPro" id="IPR036291">
    <property type="entry name" value="NAD(P)-bd_dom_sf"/>
</dbReference>
<proteinExistence type="predicted"/>
<keyword evidence="5" id="KW-1185">Reference proteome</keyword>
<dbReference type="Pfam" id="PF07993">
    <property type="entry name" value="NAD_binding_4"/>
    <property type="match status" value="1"/>
</dbReference>
<dbReference type="AlphaFoldDB" id="A0AAD6GVB2"/>
<evidence type="ECO:0000259" key="3">
    <source>
        <dbReference type="Pfam" id="PF07993"/>
    </source>
</evidence>
<accession>A0AAD6GVB2</accession>